<dbReference type="Pfam" id="PF05122">
    <property type="entry name" value="SpdB"/>
    <property type="match status" value="1"/>
</dbReference>
<dbReference type="KEGG" id="salf:SMD44_01203"/>
<dbReference type="Proteomes" id="UP000195880">
    <property type="component" value="Chromosome"/>
</dbReference>
<proteinExistence type="predicted"/>
<dbReference type="InterPro" id="IPR007806">
    <property type="entry name" value="SpdB"/>
</dbReference>
<dbReference type="EMBL" id="CP021748">
    <property type="protein sequence ID" value="ARX81805.1"/>
    <property type="molecule type" value="Genomic_DNA"/>
</dbReference>
<dbReference type="RefSeq" id="WP_087883122.1">
    <property type="nucleotide sequence ID" value="NZ_CP021748.1"/>
</dbReference>
<keyword evidence="2" id="KW-1185">Reference proteome</keyword>
<sequence length="63" mass="6803">MPLHLSFRKLRAVGQITIGTGLERGGHMTYIAACGAHNCGWSSDYTTYAAAEIAARGHRCPVR</sequence>
<name>A0A1Z1W5V7_9ACTN</name>
<gene>
    <name evidence="1" type="ORF">SMD44_01203</name>
</gene>
<evidence type="ECO:0000313" key="2">
    <source>
        <dbReference type="Proteomes" id="UP000195880"/>
    </source>
</evidence>
<accession>A0A1Z1W5V7</accession>
<organism evidence="1 2">
    <name type="scientific">Streptomyces alboflavus</name>
    <dbReference type="NCBI Taxonomy" id="67267"/>
    <lineage>
        <taxon>Bacteria</taxon>
        <taxon>Bacillati</taxon>
        <taxon>Actinomycetota</taxon>
        <taxon>Actinomycetes</taxon>
        <taxon>Kitasatosporales</taxon>
        <taxon>Streptomycetaceae</taxon>
        <taxon>Streptomyces</taxon>
    </lineage>
</organism>
<reference evidence="1 2" key="1">
    <citation type="submission" date="2017-05" db="EMBL/GenBank/DDBJ databases">
        <title>Streptomyces alboflavus Genome sequencing and assembly.</title>
        <authorList>
            <person name="Wang Y."/>
            <person name="Du B."/>
            <person name="Ding Y."/>
            <person name="Liu H."/>
            <person name="Hou Q."/>
            <person name="Liu K."/>
            <person name="Wang C."/>
            <person name="Yao L."/>
        </authorList>
    </citation>
    <scope>NUCLEOTIDE SEQUENCE [LARGE SCALE GENOMIC DNA]</scope>
    <source>
        <strain evidence="1 2">MDJK44</strain>
    </source>
</reference>
<dbReference type="AlphaFoldDB" id="A0A1Z1W5V7"/>
<protein>
    <submittedName>
        <fullName evidence="1">Mobile element transfer protein SpdB</fullName>
    </submittedName>
</protein>
<evidence type="ECO:0000313" key="1">
    <source>
        <dbReference type="EMBL" id="ARX81805.1"/>
    </source>
</evidence>
<dbReference type="OrthoDB" id="4240949at2"/>